<dbReference type="PANTHER" id="PTHR32329">
    <property type="entry name" value="BIFUNCTIONAL PROTEIN [INCLUDES 2-HYDROXYACYL-COA DEHYDRATASE (N-TER) AND ITS ACTIVATOR DOMAIN (C_TERM)-RELATED"/>
    <property type="match status" value="1"/>
</dbReference>
<dbReference type="GO" id="GO:0016787">
    <property type="term" value="F:hydrolase activity"/>
    <property type="evidence" value="ECO:0007669"/>
    <property type="project" value="UniProtKB-KW"/>
</dbReference>
<gene>
    <name evidence="2" type="primary">hadI_12</name>
    <name evidence="2" type="ORF">SDC9_185708</name>
</gene>
<proteinExistence type="predicted"/>
<organism evidence="2">
    <name type="scientific">bioreactor metagenome</name>
    <dbReference type="NCBI Taxonomy" id="1076179"/>
    <lineage>
        <taxon>unclassified sequences</taxon>
        <taxon>metagenomes</taxon>
        <taxon>ecological metagenomes</taxon>
    </lineage>
</organism>
<reference evidence="2" key="1">
    <citation type="submission" date="2019-08" db="EMBL/GenBank/DDBJ databases">
        <authorList>
            <person name="Kucharzyk K."/>
            <person name="Murdoch R.W."/>
            <person name="Higgins S."/>
            <person name="Loffler F."/>
        </authorList>
    </citation>
    <scope>NUCLEOTIDE SEQUENCE</scope>
</reference>
<dbReference type="Gene3D" id="3.30.420.40">
    <property type="match status" value="1"/>
</dbReference>
<evidence type="ECO:0000313" key="2">
    <source>
        <dbReference type="EMBL" id="MPN38184.1"/>
    </source>
</evidence>
<dbReference type="InterPro" id="IPR051805">
    <property type="entry name" value="Dehydratase_Activator_Redct"/>
</dbReference>
<accession>A0A645HPX7</accession>
<dbReference type="SUPFAM" id="SSF53067">
    <property type="entry name" value="Actin-like ATPase domain"/>
    <property type="match status" value="1"/>
</dbReference>
<name>A0A645HPX7_9ZZZZ</name>
<sequence length="125" mass="12958">MNVDINDLGSVSEKSTQPVAISNTCTVFAESEVISQLSSNIPIEDIAAGIHISVAKRVSGMALRLGRSQNVAMSGGVALNVGVVHAMERELGCPVLVHPLCQSAGAIGAAVLAWEKYAKEEGKVS</sequence>
<dbReference type="InterPro" id="IPR043129">
    <property type="entry name" value="ATPase_NBD"/>
</dbReference>
<dbReference type="InterPro" id="IPR002731">
    <property type="entry name" value="ATPase_BadF"/>
</dbReference>
<dbReference type="EMBL" id="VSSQ01093267">
    <property type="protein sequence ID" value="MPN38184.1"/>
    <property type="molecule type" value="Genomic_DNA"/>
</dbReference>
<dbReference type="EC" id="3.-.-.-" evidence="2"/>
<evidence type="ECO:0000259" key="1">
    <source>
        <dbReference type="Pfam" id="PF01869"/>
    </source>
</evidence>
<dbReference type="PANTHER" id="PTHR32329:SF2">
    <property type="entry name" value="BIFUNCTIONAL PROTEIN [INCLUDES 2-HYDROXYACYL-COA DEHYDRATASE (N-TER) AND ITS ACTIVATOR DOMAIN (C_TERM)"/>
    <property type="match status" value="1"/>
</dbReference>
<keyword evidence="2" id="KW-0378">Hydrolase</keyword>
<feature type="domain" description="ATPase BadF/BadG/BcrA/BcrD type" evidence="1">
    <location>
        <begin position="1"/>
        <end position="113"/>
    </location>
</feature>
<comment type="caution">
    <text evidence="2">The sequence shown here is derived from an EMBL/GenBank/DDBJ whole genome shotgun (WGS) entry which is preliminary data.</text>
</comment>
<protein>
    <submittedName>
        <fullName evidence="2">2-hydroxyisocaproyl-CoA dehydratase activator</fullName>
        <ecNumber evidence="2">3.-.-.-</ecNumber>
    </submittedName>
</protein>
<dbReference type="AlphaFoldDB" id="A0A645HPX7"/>
<dbReference type="Pfam" id="PF01869">
    <property type="entry name" value="BcrAD_BadFG"/>
    <property type="match status" value="1"/>
</dbReference>